<dbReference type="GO" id="GO:0005856">
    <property type="term" value="C:cytoskeleton"/>
    <property type="evidence" value="ECO:0007669"/>
    <property type="project" value="UniProtKB-ARBA"/>
</dbReference>
<dbReference type="Proteomes" id="UP000784294">
    <property type="component" value="Unassembled WGS sequence"/>
</dbReference>
<dbReference type="PANTHER" id="PTHR21683:SF2">
    <property type="entry name" value="COILED-COIL DOMAIN-CONTAINING PROTEIN 42 LIKE-2-LIKE"/>
    <property type="match status" value="1"/>
</dbReference>
<accession>A0A448X3Y5</accession>
<gene>
    <name evidence="4" type="ORF">PXEA_LOCUS20797</name>
</gene>
<evidence type="ECO:0000259" key="3">
    <source>
        <dbReference type="Pfam" id="PF13863"/>
    </source>
</evidence>
<keyword evidence="1 2" id="KW-0175">Coiled coil</keyword>
<dbReference type="InterPro" id="IPR051147">
    <property type="entry name" value="CFAP_domain-containing"/>
</dbReference>
<dbReference type="PANTHER" id="PTHR21683">
    <property type="entry name" value="COILED-COIL DOMAIN-CONTAINING PROTEIN 42 LIKE-2-LIKE-RELATED"/>
    <property type="match status" value="1"/>
</dbReference>
<comment type="caution">
    <text evidence="4">The sequence shown here is derived from an EMBL/GenBank/DDBJ whole genome shotgun (WGS) entry which is preliminary data.</text>
</comment>
<feature type="coiled-coil region" evidence="2">
    <location>
        <begin position="19"/>
        <end position="57"/>
    </location>
</feature>
<protein>
    <recommendedName>
        <fullName evidence="3">DUF4200 domain-containing protein</fullName>
    </recommendedName>
</protein>
<organism evidence="4 5">
    <name type="scientific">Protopolystoma xenopodis</name>
    <dbReference type="NCBI Taxonomy" id="117903"/>
    <lineage>
        <taxon>Eukaryota</taxon>
        <taxon>Metazoa</taxon>
        <taxon>Spiralia</taxon>
        <taxon>Lophotrochozoa</taxon>
        <taxon>Platyhelminthes</taxon>
        <taxon>Monogenea</taxon>
        <taxon>Polyopisthocotylea</taxon>
        <taxon>Polystomatidea</taxon>
        <taxon>Polystomatidae</taxon>
        <taxon>Protopolystoma</taxon>
    </lineage>
</organism>
<evidence type="ECO:0000313" key="5">
    <source>
        <dbReference type="Proteomes" id="UP000784294"/>
    </source>
</evidence>
<evidence type="ECO:0000256" key="1">
    <source>
        <dbReference type="ARBA" id="ARBA00023054"/>
    </source>
</evidence>
<dbReference type="OrthoDB" id="10264298at2759"/>
<dbReference type="EMBL" id="CAAALY010086701">
    <property type="protein sequence ID" value="VEL27357.1"/>
    <property type="molecule type" value="Genomic_DNA"/>
</dbReference>
<proteinExistence type="predicted"/>
<reference evidence="4" key="1">
    <citation type="submission" date="2018-11" db="EMBL/GenBank/DDBJ databases">
        <authorList>
            <consortium name="Pathogen Informatics"/>
        </authorList>
    </citation>
    <scope>NUCLEOTIDE SEQUENCE</scope>
</reference>
<dbReference type="AlphaFoldDB" id="A0A448X3Y5"/>
<keyword evidence="5" id="KW-1185">Reference proteome</keyword>
<dbReference type="InterPro" id="IPR025252">
    <property type="entry name" value="DUF4200"/>
</dbReference>
<dbReference type="Pfam" id="PF13863">
    <property type="entry name" value="DUF4200"/>
    <property type="match status" value="1"/>
</dbReference>
<evidence type="ECO:0000256" key="2">
    <source>
        <dbReference type="SAM" id="Coils"/>
    </source>
</evidence>
<feature type="domain" description="DUF4200" evidence="3">
    <location>
        <begin position="19"/>
        <end position="146"/>
    </location>
</feature>
<name>A0A448X3Y5_9PLAT</name>
<evidence type="ECO:0000313" key="4">
    <source>
        <dbReference type="EMBL" id="VEL27357.1"/>
    </source>
</evidence>
<sequence length="260" mass="31138">MYKKYPDRDEGYLTSVTKLLEHRKEKQEVDNALMAQKEELKMKVDGLQQRWDELEQKEFQLKQSLLKFDRFLKDNDTKRSRAFKKMLVEKDLQIKKQGEISKLVLINLKHKRLLDDIASTNFIKSKLETKQKKYSIYHKFLESAVEISEYFSEIRELIDRYETLHAAYINLSERNKLTEENLEHIKINLHHFKSKRQDETFTFTNNLALFQVKYNNSQSSRRHKEQEWCTLRDDIAKKALDLGTLRLHLKPVTALAFLNI</sequence>